<dbReference type="PROSITE" id="PS00088">
    <property type="entry name" value="SOD_MN"/>
    <property type="match status" value="1"/>
</dbReference>
<keyword evidence="5 8" id="KW-0560">Oxidoreductase</keyword>
<keyword evidence="9" id="KW-0732">Signal</keyword>
<evidence type="ECO:0000313" key="13">
    <source>
        <dbReference type="Proteomes" id="UP001159427"/>
    </source>
</evidence>
<reference evidence="12 13" key="1">
    <citation type="submission" date="2022-05" db="EMBL/GenBank/DDBJ databases">
        <authorList>
            <consortium name="Genoscope - CEA"/>
            <person name="William W."/>
        </authorList>
    </citation>
    <scope>NUCLEOTIDE SEQUENCE [LARGE SCALE GENOMIC DNA]</scope>
</reference>
<dbReference type="Proteomes" id="UP001159427">
    <property type="component" value="Unassembled WGS sequence"/>
</dbReference>
<comment type="catalytic activity">
    <reaction evidence="7 8">
        <text>2 superoxide + 2 H(+) = H2O2 + O2</text>
        <dbReference type="Rhea" id="RHEA:20696"/>
        <dbReference type="ChEBI" id="CHEBI:15378"/>
        <dbReference type="ChEBI" id="CHEBI:15379"/>
        <dbReference type="ChEBI" id="CHEBI:16240"/>
        <dbReference type="ChEBI" id="CHEBI:18421"/>
        <dbReference type="EC" id="1.15.1.1"/>
    </reaction>
</comment>
<evidence type="ECO:0000256" key="5">
    <source>
        <dbReference type="ARBA" id="ARBA00023002"/>
    </source>
</evidence>
<dbReference type="EC" id="1.15.1.1" evidence="3 8"/>
<dbReference type="Pfam" id="PF00081">
    <property type="entry name" value="Sod_Fe_N"/>
    <property type="match status" value="1"/>
</dbReference>
<comment type="caution">
    <text evidence="12">The sequence shown here is derived from an EMBL/GenBank/DDBJ whole genome shotgun (WGS) entry which is preliminary data.</text>
</comment>
<keyword evidence="6" id="KW-0464">Manganese</keyword>
<dbReference type="EMBL" id="CALNXI010001387">
    <property type="protein sequence ID" value="CAH3167338.1"/>
    <property type="molecule type" value="Genomic_DNA"/>
</dbReference>
<evidence type="ECO:0000256" key="8">
    <source>
        <dbReference type="RuleBase" id="RU000414"/>
    </source>
</evidence>
<feature type="domain" description="Manganese/iron superoxide dismutase C-terminal" evidence="11">
    <location>
        <begin position="142"/>
        <end position="244"/>
    </location>
</feature>
<keyword evidence="13" id="KW-1185">Reference proteome</keyword>
<dbReference type="Gene3D" id="3.55.40.20">
    <property type="entry name" value="Iron/manganese superoxide dismutase, C-terminal domain"/>
    <property type="match status" value="1"/>
</dbReference>
<dbReference type="SUPFAM" id="SSF46609">
    <property type="entry name" value="Fe,Mn superoxide dismutase (SOD), N-terminal domain"/>
    <property type="match status" value="1"/>
</dbReference>
<organism evidence="12 13">
    <name type="scientific">Porites evermanni</name>
    <dbReference type="NCBI Taxonomy" id="104178"/>
    <lineage>
        <taxon>Eukaryota</taxon>
        <taxon>Metazoa</taxon>
        <taxon>Cnidaria</taxon>
        <taxon>Anthozoa</taxon>
        <taxon>Hexacorallia</taxon>
        <taxon>Scleractinia</taxon>
        <taxon>Fungiina</taxon>
        <taxon>Poritidae</taxon>
        <taxon>Porites</taxon>
    </lineage>
</organism>
<feature type="chain" id="PRO_5047082567" description="Superoxide dismutase" evidence="9">
    <location>
        <begin position="26"/>
        <end position="258"/>
    </location>
</feature>
<evidence type="ECO:0000256" key="2">
    <source>
        <dbReference type="ARBA" id="ARBA00008714"/>
    </source>
</evidence>
<evidence type="ECO:0000256" key="6">
    <source>
        <dbReference type="ARBA" id="ARBA00023211"/>
    </source>
</evidence>
<dbReference type="InterPro" id="IPR019832">
    <property type="entry name" value="Mn/Fe_SOD_C"/>
</dbReference>
<evidence type="ECO:0000259" key="11">
    <source>
        <dbReference type="Pfam" id="PF02777"/>
    </source>
</evidence>
<proteinExistence type="inferred from homology"/>
<dbReference type="PANTHER" id="PTHR43595:SF2">
    <property type="entry name" value="SMALL RIBOSOMAL SUBUNIT PROTEIN MS42"/>
    <property type="match status" value="1"/>
</dbReference>
<accession>A0ABN8QMV9</accession>
<evidence type="ECO:0000256" key="9">
    <source>
        <dbReference type="SAM" id="SignalP"/>
    </source>
</evidence>
<keyword evidence="4 8" id="KW-0479">Metal-binding</keyword>
<dbReference type="SUPFAM" id="SSF54719">
    <property type="entry name" value="Fe,Mn superoxide dismutase (SOD), C-terminal domain"/>
    <property type="match status" value="1"/>
</dbReference>
<dbReference type="PIRSF" id="PIRSF000349">
    <property type="entry name" value="SODismutase"/>
    <property type="match status" value="1"/>
</dbReference>
<gene>
    <name evidence="12" type="ORF">PEVE_00005992</name>
</gene>
<dbReference type="PANTHER" id="PTHR43595">
    <property type="entry name" value="37S RIBOSOMAL PROTEIN S26, MITOCHONDRIAL"/>
    <property type="match status" value="1"/>
</dbReference>
<sequence>MASRRSEIYISVFILLLFYFSGIDCVTPYADIVQYKEEYTLPDLPYSYDALEPFIDEETMRVHHLGHHAAYTKKLNAALKSYRESGTRSSVVSKSIIGMLHFASFIPYDWREKIKNNGGGYVNHALYWSIMSPNPNNEERRPAGRLAQLIDETFGSFSNFQQSFENNALNIFGSGYTWLCFDREHEGLKILGTSNQDSPFMMEGRYPILVIDVWEHAYYLKHQNRRAQYVQGFWKVINWDAVSQLLEFWPKQARHDEL</sequence>
<dbReference type="InterPro" id="IPR036314">
    <property type="entry name" value="SOD_C_sf"/>
</dbReference>
<evidence type="ECO:0000256" key="1">
    <source>
        <dbReference type="ARBA" id="ARBA00002170"/>
    </source>
</evidence>
<dbReference type="InterPro" id="IPR019833">
    <property type="entry name" value="Mn/Fe_SOD_BS"/>
</dbReference>
<dbReference type="InterPro" id="IPR036324">
    <property type="entry name" value="Mn/Fe_SOD_N_sf"/>
</dbReference>
<feature type="signal peptide" evidence="9">
    <location>
        <begin position="1"/>
        <end position="25"/>
    </location>
</feature>
<evidence type="ECO:0000256" key="3">
    <source>
        <dbReference type="ARBA" id="ARBA00012682"/>
    </source>
</evidence>
<evidence type="ECO:0000256" key="4">
    <source>
        <dbReference type="ARBA" id="ARBA00022723"/>
    </source>
</evidence>
<dbReference type="Gene3D" id="1.10.287.990">
    <property type="entry name" value="Fe,Mn superoxide dismutase (SOD) domain"/>
    <property type="match status" value="1"/>
</dbReference>
<dbReference type="InterPro" id="IPR019831">
    <property type="entry name" value="Mn/Fe_SOD_N"/>
</dbReference>
<comment type="function">
    <text evidence="8">Destroys radicals which are normally produced within the cells and which are toxic to biological systems.</text>
</comment>
<protein>
    <recommendedName>
        <fullName evidence="3 8">Superoxide dismutase</fullName>
        <ecNumber evidence="3 8">1.15.1.1</ecNumber>
    </recommendedName>
</protein>
<evidence type="ECO:0000256" key="7">
    <source>
        <dbReference type="ARBA" id="ARBA00049204"/>
    </source>
</evidence>
<comment type="function">
    <text evidence="1">Destroys superoxide anion radicals which are normally produced within the cells and which are toxic to biological systems.</text>
</comment>
<evidence type="ECO:0000313" key="12">
    <source>
        <dbReference type="EMBL" id="CAH3167338.1"/>
    </source>
</evidence>
<dbReference type="Pfam" id="PF02777">
    <property type="entry name" value="Sod_Fe_C"/>
    <property type="match status" value="1"/>
</dbReference>
<feature type="domain" description="Manganese/iron superoxide dismutase N-terminal" evidence="10">
    <location>
        <begin position="38"/>
        <end position="132"/>
    </location>
</feature>
<dbReference type="PRINTS" id="PR01703">
    <property type="entry name" value="MNSODISMTASE"/>
</dbReference>
<comment type="similarity">
    <text evidence="2 8">Belongs to the iron/manganese superoxide dismutase family.</text>
</comment>
<evidence type="ECO:0000259" key="10">
    <source>
        <dbReference type="Pfam" id="PF00081"/>
    </source>
</evidence>
<dbReference type="InterPro" id="IPR001189">
    <property type="entry name" value="Mn/Fe_SOD"/>
</dbReference>
<name>A0ABN8QMV9_9CNID</name>